<proteinExistence type="predicted"/>
<protein>
    <submittedName>
        <fullName evidence="1">Uncharacterized protein</fullName>
    </submittedName>
</protein>
<sequence>MVAYLALQIMKGKLDYVAVVTKFPQYKEDIDTILIAEGREDLIIK</sequence>
<dbReference type="AlphaFoldDB" id="A0A645B946"/>
<gene>
    <name evidence="1" type="ORF">SDC9_108806</name>
</gene>
<evidence type="ECO:0000313" key="1">
    <source>
        <dbReference type="EMBL" id="MPM61942.1"/>
    </source>
</evidence>
<dbReference type="EMBL" id="VSSQ01018606">
    <property type="protein sequence ID" value="MPM61942.1"/>
    <property type="molecule type" value="Genomic_DNA"/>
</dbReference>
<comment type="caution">
    <text evidence="1">The sequence shown here is derived from an EMBL/GenBank/DDBJ whole genome shotgun (WGS) entry which is preliminary data.</text>
</comment>
<name>A0A645B946_9ZZZZ</name>
<accession>A0A645B946</accession>
<organism evidence="1">
    <name type="scientific">bioreactor metagenome</name>
    <dbReference type="NCBI Taxonomy" id="1076179"/>
    <lineage>
        <taxon>unclassified sequences</taxon>
        <taxon>metagenomes</taxon>
        <taxon>ecological metagenomes</taxon>
    </lineage>
</organism>
<reference evidence="1" key="1">
    <citation type="submission" date="2019-08" db="EMBL/GenBank/DDBJ databases">
        <authorList>
            <person name="Kucharzyk K."/>
            <person name="Murdoch R.W."/>
            <person name="Higgins S."/>
            <person name="Loffler F."/>
        </authorList>
    </citation>
    <scope>NUCLEOTIDE SEQUENCE</scope>
</reference>